<dbReference type="AlphaFoldDB" id="A0A3M7BXC4"/>
<feature type="region of interest" description="Disordered" evidence="1">
    <location>
        <begin position="612"/>
        <end position="678"/>
    </location>
</feature>
<dbReference type="EMBL" id="QWIN01001036">
    <property type="protein sequence ID" value="RMY44532.1"/>
    <property type="molecule type" value="Genomic_DNA"/>
</dbReference>
<dbReference type="PANTHER" id="PTHR36847">
    <property type="entry name" value="AMIDOLIGASE ENZYME"/>
    <property type="match status" value="1"/>
</dbReference>
<dbReference type="Proteomes" id="UP000270230">
    <property type="component" value="Unassembled WGS sequence"/>
</dbReference>
<feature type="compositionally biased region" description="Polar residues" evidence="1">
    <location>
        <begin position="635"/>
        <end position="650"/>
    </location>
</feature>
<proteinExistence type="predicted"/>
<evidence type="ECO:0000313" key="3">
    <source>
        <dbReference type="Proteomes" id="UP000270230"/>
    </source>
</evidence>
<dbReference type="VEuPathDB" id="FungiDB:BTJ68_07455"/>
<reference evidence="2 3" key="1">
    <citation type="journal article" date="2018" name="BMC Genomics">
        <title>Genomic evidence for intraspecific hybridization in a clonal and extremely halotolerant yeast.</title>
        <authorList>
            <person name="Gostincar C."/>
            <person name="Stajich J.E."/>
            <person name="Zupancic J."/>
            <person name="Zalar P."/>
            <person name="Gunde-Cimerman N."/>
        </authorList>
    </citation>
    <scope>NUCLEOTIDE SEQUENCE [LARGE SCALE GENOMIC DNA]</scope>
    <source>
        <strain evidence="2 3">EXF-151</strain>
    </source>
</reference>
<organism evidence="2 3">
    <name type="scientific">Hortaea werneckii</name>
    <name type="common">Black yeast</name>
    <name type="synonym">Cladosporium werneckii</name>
    <dbReference type="NCBI Taxonomy" id="91943"/>
    <lineage>
        <taxon>Eukaryota</taxon>
        <taxon>Fungi</taxon>
        <taxon>Dikarya</taxon>
        <taxon>Ascomycota</taxon>
        <taxon>Pezizomycotina</taxon>
        <taxon>Dothideomycetes</taxon>
        <taxon>Dothideomycetidae</taxon>
        <taxon>Mycosphaerellales</taxon>
        <taxon>Teratosphaeriaceae</taxon>
        <taxon>Hortaea</taxon>
    </lineage>
</organism>
<evidence type="ECO:0000313" key="2">
    <source>
        <dbReference type="EMBL" id="RMY44532.1"/>
    </source>
</evidence>
<gene>
    <name evidence="2" type="ORF">D0865_10494</name>
</gene>
<protein>
    <submittedName>
        <fullName evidence="2">Uncharacterized protein</fullName>
    </submittedName>
</protein>
<accession>A0A3M7BXC4</accession>
<dbReference type="OrthoDB" id="412402at2759"/>
<comment type="caution">
    <text evidence="2">The sequence shown here is derived from an EMBL/GenBank/DDBJ whole genome shotgun (WGS) entry which is preliminary data.</text>
</comment>
<sequence>MSGTPEAPASFRSPASSLDRVDSANYLSEQLDSPISELAERFHETRLDHTPLRTTLGIELEFVLAHVTTTPQVHRGSPSTGLLGLRVVRHMLQQPVTVRCATCNKKHQTKLTVILDEDSDEDYTGWIVTEDDSIRTKEETTHLKEKQGHVRFYKIEVVSRVLSAEMNRDTRQSREKPEHTHSITFSEEISAVLAIINSMSGSTIKNIPGRFYPFVNNSCGLHVHVGNQQDGFPLQTVKNFLTVFALCERQIDMLHSAQRIGGSDLPTQSVQERFLYDRPASGCPAFGLWDDSVYNIPLSAWHHIGVHHRLHSLQAGHETLDPLAAYGLYLEGELGNRKTYSLKDVDLLDQDIDLLDQVRTGRYPENMFAESTDLEKAAHQYSAGANVVVIQNAPTVLALHSLMATGHESTIDLANICVFPWDGGSPDKKMTIELRQHAGTFDVKQVLSWVDFVVSAMTYSHDKQGYEQMANILFRDPDYDAIDLFAELGCNEQTIQHYTSKLYGNDAGELYADSTKIAALNEISKLRTTEEGRIVAPVLKRSIKQQAMAIHPIQLLVGAYGQFSDEDLDRLFSRINPRPAAEAKERLRLGQGLHAAFPEDSVDMEQHWTKTSALDRLNTVPSENSAAGSLETRSRNNSAETSSTEDYLSNDSDEDPSAQILESVKQILPTPGKEYQRR</sequence>
<evidence type="ECO:0000256" key="1">
    <source>
        <dbReference type="SAM" id="MobiDB-lite"/>
    </source>
</evidence>
<name>A0A3M7BXC4_HORWE</name>
<dbReference type="PANTHER" id="PTHR36847:SF1">
    <property type="entry name" value="AMIDOLIGASE ENZYME"/>
    <property type="match status" value="1"/>
</dbReference>